<dbReference type="PANTHER" id="PTHR11786">
    <property type="entry name" value="N-HYDROXYARYLAMINE O-ACETYLTRANSFERASE"/>
    <property type="match status" value="1"/>
</dbReference>
<evidence type="ECO:0000313" key="3">
    <source>
        <dbReference type="EMBL" id="MBB2148316.1"/>
    </source>
</evidence>
<evidence type="ECO:0000256" key="1">
    <source>
        <dbReference type="ARBA" id="ARBA00006547"/>
    </source>
</evidence>
<dbReference type="EMBL" id="WNXC01000001">
    <property type="protein sequence ID" value="MBB2148316.1"/>
    <property type="molecule type" value="Genomic_DNA"/>
</dbReference>
<gene>
    <name evidence="3" type="ORF">GM920_05275</name>
</gene>
<evidence type="ECO:0000256" key="2">
    <source>
        <dbReference type="RuleBase" id="RU003452"/>
    </source>
</evidence>
<accession>A0ABR6ESX2</accession>
<dbReference type="Proteomes" id="UP000636110">
    <property type="component" value="Unassembled WGS sequence"/>
</dbReference>
<dbReference type="InterPro" id="IPR001447">
    <property type="entry name" value="Arylamine_N-AcTrfase"/>
</dbReference>
<dbReference type="InterPro" id="IPR053710">
    <property type="entry name" value="Arylamine_NAT_domain_sf"/>
</dbReference>
<name>A0ABR6ESX2_9SPHI</name>
<evidence type="ECO:0000313" key="4">
    <source>
        <dbReference type="Proteomes" id="UP000636110"/>
    </source>
</evidence>
<dbReference type="SUPFAM" id="SSF54001">
    <property type="entry name" value="Cysteine proteinases"/>
    <property type="match status" value="1"/>
</dbReference>
<dbReference type="RefSeq" id="WP_182954122.1">
    <property type="nucleotide sequence ID" value="NZ_WNXC01000001.1"/>
</dbReference>
<protein>
    <submittedName>
        <fullName evidence="3">Acetyltransferase</fullName>
    </submittedName>
</protein>
<dbReference type="InterPro" id="IPR038765">
    <property type="entry name" value="Papain-like_cys_pep_sf"/>
</dbReference>
<sequence>MLNSENFSSAYLQRIKFHQSIECNRETLFAMQEAHLLNVPFENLDIHYGIVIRLELDAIFKKIVLKQRGGFCYELNGLFYQLLKELGFEVKMISGRVHTKDGNYGPEYDHMAIIATIDHRQYLVDVGFGKFSFQPLEIKKGLVLHDPYGQFQFEEEQDGYLSVNTVKDGILYPQYLFQMSPRAFSEFEGMCNYHQSSKDSHFTIKKMISILTNEGRITLNDQQVKISRKENEEILIFDPQEFELKLQQYFQIKI</sequence>
<proteinExistence type="inferred from homology"/>
<comment type="similarity">
    <text evidence="1 2">Belongs to the arylamine N-acetyltransferase family.</text>
</comment>
<comment type="caution">
    <text evidence="3">The sequence shown here is derived from an EMBL/GenBank/DDBJ whole genome shotgun (WGS) entry which is preliminary data.</text>
</comment>
<organism evidence="3 4">
    <name type="scientific">Pedobacter gandavensis</name>
    <dbReference type="NCBI Taxonomy" id="2679963"/>
    <lineage>
        <taxon>Bacteria</taxon>
        <taxon>Pseudomonadati</taxon>
        <taxon>Bacteroidota</taxon>
        <taxon>Sphingobacteriia</taxon>
        <taxon>Sphingobacteriales</taxon>
        <taxon>Sphingobacteriaceae</taxon>
        <taxon>Pedobacter</taxon>
    </lineage>
</organism>
<dbReference type="Gene3D" id="3.30.2140.20">
    <property type="match status" value="1"/>
</dbReference>
<dbReference type="PRINTS" id="PR01543">
    <property type="entry name" value="ANATRNSFRASE"/>
</dbReference>
<reference evidence="3 4" key="1">
    <citation type="submission" date="2019-11" db="EMBL/GenBank/DDBJ databases">
        <title>Description of Pedobacter sp. LMG 31462T.</title>
        <authorList>
            <person name="Carlier A."/>
            <person name="Qi S."/>
            <person name="Vandamme P."/>
        </authorList>
    </citation>
    <scope>NUCLEOTIDE SEQUENCE [LARGE SCALE GENOMIC DNA]</scope>
    <source>
        <strain evidence="3 4">LMG 31462</strain>
    </source>
</reference>
<keyword evidence="4" id="KW-1185">Reference proteome</keyword>
<dbReference type="PANTHER" id="PTHR11786:SF0">
    <property type="entry name" value="ARYLAMINE N-ACETYLTRANSFERASE 4-RELATED"/>
    <property type="match status" value="1"/>
</dbReference>
<dbReference type="Pfam" id="PF00797">
    <property type="entry name" value="Acetyltransf_2"/>
    <property type="match status" value="1"/>
</dbReference>